<accession>A0A1N7IFV0</accession>
<reference evidence="2" key="1">
    <citation type="submission" date="2017-01" db="EMBL/GenBank/DDBJ databases">
        <authorList>
            <person name="Varghese N."/>
            <person name="Submissions S."/>
        </authorList>
    </citation>
    <scope>NUCLEOTIDE SEQUENCE [LARGE SCALE GENOMIC DNA]</scope>
    <source>
        <strain evidence="2">DSM 17126</strain>
    </source>
</reference>
<dbReference type="EMBL" id="FTNY01000003">
    <property type="protein sequence ID" value="SIS35984.1"/>
    <property type="molecule type" value="Genomic_DNA"/>
</dbReference>
<evidence type="ECO:0000313" key="2">
    <source>
        <dbReference type="Proteomes" id="UP000186373"/>
    </source>
</evidence>
<keyword evidence="2" id="KW-1185">Reference proteome</keyword>
<gene>
    <name evidence="1" type="ORF">SAMN05421639_103612</name>
</gene>
<dbReference type="OrthoDB" id="9866667at2"/>
<protein>
    <submittedName>
        <fullName evidence="1">Uncharacterized protein</fullName>
    </submittedName>
</protein>
<name>A0A1N7IFV0_9FLAO</name>
<sequence>MEENIQENYKDFFLSVLPNYVELIGTEEDVFDEYRKLFQSLQEFSKETELIILKPVIINLIKYLKLGNDISMRMEVGNTFLSLLRNEENSVLFLHKWNDYISKVELKSGSYTVENKGNKISKEVPLYEKGLKYFLYIHMYQNEFAYPIEIFSERELLVGDHLDFSDHQMCDELEELFKTTLFKVIKRQYLVQYGEMHLQLEPYIA</sequence>
<evidence type="ECO:0000313" key="1">
    <source>
        <dbReference type="EMBL" id="SIS35984.1"/>
    </source>
</evidence>
<organism evidence="1 2">
    <name type="scientific">Chryseobacterium shigense</name>
    <dbReference type="NCBI Taxonomy" id="297244"/>
    <lineage>
        <taxon>Bacteria</taxon>
        <taxon>Pseudomonadati</taxon>
        <taxon>Bacteroidota</taxon>
        <taxon>Flavobacteriia</taxon>
        <taxon>Flavobacteriales</taxon>
        <taxon>Weeksellaceae</taxon>
        <taxon>Chryseobacterium group</taxon>
        <taxon>Chryseobacterium</taxon>
    </lineage>
</organism>
<proteinExistence type="predicted"/>
<dbReference type="Proteomes" id="UP000186373">
    <property type="component" value="Unassembled WGS sequence"/>
</dbReference>
<dbReference type="AlphaFoldDB" id="A0A1N7IFV0"/>
<dbReference type="RefSeq" id="WP_076507613.1">
    <property type="nucleotide sequence ID" value="NZ_FTNY01000003.1"/>
</dbReference>